<keyword evidence="6" id="KW-0472">Membrane</keyword>
<gene>
    <name evidence="8" type="ORF">RHS04_03223</name>
</gene>
<dbReference type="SMART" id="SM00382">
    <property type="entry name" value="AAA"/>
    <property type="match status" value="2"/>
</dbReference>
<dbReference type="EMBL" id="JACYCC010000036">
    <property type="protein sequence ID" value="KAF8681564.1"/>
    <property type="molecule type" value="Genomic_DNA"/>
</dbReference>
<keyword evidence="3" id="KW-0547">Nucleotide-binding</keyword>
<dbReference type="PROSITE" id="PS00211">
    <property type="entry name" value="ABC_TRANSPORTER_1"/>
    <property type="match status" value="2"/>
</dbReference>
<evidence type="ECO:0000256" key="2">
    <source>
        <dbReference type="ARBA" id="ARBA00022737"/>
    </source>
</evidence>
<accession>A0A8H7HEB1</accession>
<feature type="transmembrane region" description="Helical" evidence="6">
    <location>
        <begin position="1155"/>
        <end position="1174"/>
    </location>
</feature>
<proteinExistence type="predicted"/>
<dbReference type="SUPFAM" id="SSF52540">
    <property type="entry name" value="P-loop containing nucleoside triphosphate hydrolases"/>
    <property type="match status" value="2"/>
</dbReference>
<evidence type="ECO:0000259" key="7">
    <source>
        <dbReference type="PROSITE" id="PS50893"/>
    </source>
</evidence>
<evidence type="ECO:0000313" key="8">
    <source>
        <dbReference type="EMBL" id="KAF8681564.1"/>
    </source>
</evidence>
<reference evidence="8" key="1">
    <citation type="submission" date="2020-09" db="EMBL/GenBank/DDBJ databases">
        <title>Comparative genome analyses of four rice-infecting Rhizoctonia solani isolates reveal extensive enrichment of homogalacturonan modification genes.</title>
        <authorList>
            <person name="Lee D.-Y."/>
            <person name="Jeon J."/>
            <person name="Kim K.-T."/>
            <person name="Cheong K."/>
            <person name="Song H."/>
            <person name="Choi G."/>
            <person name="Ko J."/>
            <person name="Opiyo S.O."/>
            <person name="Zuo S."/>
            <person name="Madhav S."/>
            <person name="Lee Y.-H."/>
            <person name="Wang G.-L."/>
        </authorList>
    </citation>
    <scope>NUCLEOTIDE SEQUENCE</scope>
    <source>
        <strain evidence="8">AG1-IA YN-7</strain>
    </source>
</reference>
<feature type="transmembrane region" description="Helical" evidence="6">
    <location>
        <begin position="1230"/>
        <end position="1253"/>
    </location>
</feature>
<feature type="transmembrane region" description="Helical" evidence="6">
    <location>
        <begin position="266"/>
        <end position="288"/>
    </location>
</feature>
<feature type="compositionally biased region" description="Basic and acidic residues" evidence="5">
    <location>
        <begin position="888"/>
        <end position="898"/>
    </location>
</feature>
<dbReference type="GO" id="GO:0016887">
    <property type="term" value="F:ATP hydrolysis activity"/>
    <property type="evidence" value="ECO:0007669"/>
    <property type="project" value="InterPro"/>
</dbReference>
<name>A0A8H7HEB1_9AGAM</name>
<dbReference type="InterPro" id="IPR027417">
    <property type="entry name" value="P-loop_NTPase"/>
</dbReference>
<evidence type="ECO:0000256" key="3">
    <source>
        <dbReference type="ARBA" id="ARBA00022741"/>
    </source>
</evidence>
<evidence type="ECO:0000256" key="5">
    <source>
        <dbReference type="SAM" id="MobiDB-lite"/>
    </source>
</evidence>
<dbReference type="InterPro" id="IPR026082">
    <property type="entry name" value="ABCA"/>
</dbReference>
<feature type="transmembrane region" description="Helical" evidence="6">
    <location>
        <begin position="986"/>
        <end position="1007"/>
    </location>
</feature>
<evidence type="ECO:0000256" key="4">
    <source>
        <dbReference type="ARBA" id="ARBA00022840"/>
    </source>
</evidence>
<feature type="transmembrane region" description="Helical" evidence="6">
    <location>
        <begin position="300"/>
        <end position="320"/>
    </location>
</feature>
<dbReference type="Pfam" id="PF00005">
    <property type="entry name" value="ABC_tran"/>
    <property type="match status" value="2"/>
</dbReference>
<dbReference type="InterPro" id="IPR003439">
    <property type="entry name" value="ABC_transporter-like_ATP-bd"/>
</dbReference>
<keyword evidence="6" id="KW-0812">Transmembrane</keyword>
<keyword evidence="1" id="KW-0813">Transport</keyword>
<dbReference type="GO" id="GO:0016020">
    <property type="term" value="C:membrane"/>
    <property type="evidence" value="ECO:0007669"/>
    <property type="project" value="InterPro"/>
</dbReference>
<dbReference type="InterPro" id="IPR017871">
    <property type="entry name" value="ABC_transporter-like_CS"/>
</dbReference>
<feature type="transmembrane region" description="Helical" evidence="6">
    <location>
        <begin position="223"/>
        <end position="245"/>
    </location>
</feature>
<feature type="transmembrane region" description="Helical" evidence="6">
    <location>
        <begin position="1343"/>
        <end position="1364"/>
    </location>
</feature>
<keyword evidence="4" id="KW-0067">ATP-binding</keyword>
<dbReference type="PANTHER" id="PTHR19229:SF36">
    <property type="entry name" value="ATP-BINDING CASSETTE SUB-FAMILY A MEMBER 2"/>
    <property type="match status" value="1"/>
</dbReference>
<feature type="transmembrane region" description="Helical" evidence="6">
    <location>
        <begin position="1299"/>
        <end position="1323"/>
    </location>
</feature>
<feature type="transmembrane region" description="Helical" evidence="6">
    <location>
        <begin position="1194"/>
        <end position="1218"/>
    </location>
</feature>
<feature type="domain" description="ABC transporter" evidence="7">
    <location>
        <begin position="1407"/>
        <end position="1638"/>
    </location>
</feature>
<dbReference type="PANTHER" id="PTHR19229">
    <property type="entry name" value="ATP-BINDING CASSETTE TRANSPORTER SUBFAMILY A ABCA"/>
    <property type="match status" value="1"/>
</dbReference>
<keyword evidence="6" id="KW-1133">Transmembrane helix</keyword>
<evidence type="ECO:0000313" key="9">
    <source>
        <dbReference type="Proteomes" id="UP000650582"/>
    </source>
</evidence>
<sequence length="1736" mass="190842">MRRWFRQLFALCRKNIIVLSNHYILNLFRCVVLPVLFALFLANAPGIFTPNNKLGLGTAVPVYKLAEIFDPKSKIVYVDATNGTDSLAVLAIMTVLTRNFSQAQKDAVIRLESEAEIATACPHSFQIVSNCYGAIVFKSANLKNPIQYTLRADMGRLDVDVEHHTSDAETITLPLQWAVDSAIIELISGISVDPPNQQPFTKMTNEATKQKTRRSFLNSIRELVVLAFFAGQMGVVYHMAGEVMFERAATLTSHLTAMGCMASARILSWHMCISGAYLPSWIAAALLWHWSIFTHTPLGLFIGIHLITGFSLASWALLVAQPFYKSPQLAAIACSVLAVVLGILALLFGGTWIAAVVYVVICPVRFSALSNAKVFLYLTFSLGQPGFYVFALKSLAAWELADQPVELFKPDTDGFMFGPPLIAAGVSPPPPEFKRIYPDQSTQVTIFLFPLLALWLESHLHSVQPPDNTRARAQFRKAHRPGSVWANAAVSIRGLHKTYSNGVFKKRTHTAIEHLDLDIPPSGIHVFCGRNGSGKTTLLRIIAGLESASEGEVVYADGMPRPAAGDLGIVPQKNVLWNELTCAQHLTLWGALKRPSGAPSEEVGELLQECGLLAKKHAAAGSLSGGQKRRLQLAIGLVGGSQLVLIDEATSGVDPISRRAIWRALVQARSRRTIIYTTHFLDEADLLADHVSIMTAPGRIVARGSPVMLKTGHSQGYVVTCTFDNSTQQSLDARRHQPVLIAVRRHAPSAVMLNGGQEDDGISLRTHNPRVVSQVLRLLERDKRRLGLRSFDIRATTLSDVFLKLMGEDGSDGLEKAYPPLPLTGYGSPLTGVGYTSPQIYSPTRTAVDQELEDLSYAPSTFRASMSQLSEPSEYSHTTHAPRRLRRKDTSEARDHMSSRMSHSLLAIPEAQYRSSHLASRESHATSSDWYAMDRPISMAPHEAQRLYSSKHRDSSIDLTEGRPTSIFLQAWVLWKKRMLVARRGWVVPFLAAVLAIGGACIPLFFIHNRQNRCIRNEHEDMRYSLFLPISPFAWNDTGRTYVAPPGALSSLQYPIPGAYPLADMNAFDTAIEATYPYIDTGGISILPDNTTTFAWEASPGNIAGNVMLNLASNTMFNIALNESRRAIGYGPKINGEIQPMPSITPRGIGPAIKWIAFFGSSMAAWPAMAALYVTKERASHVQAMQLSNGITPAGMWIGHLLYEIPIILAISGAITGIFASTGQFFNLELLFLVIVLYGIDATLLSFVASLFIRSPIAAFAIIAGYQCITFLGYLAGVFYTLATIFSYTAGNILTTMHYLIAIISPVASVVRAGFIGTNIFYTLCSDHGNLDSGSDLGAMDRFGAPIAYTVIHSAFLLAFLIWYDSGMPWLPREWYKPTKDYSEFGRDAPYDVQDEAARVARSFDSLRISHASKTYGKTQALEDVTFGLSSGIFGLLGSNGGGKTTLFNLIQGHLLPDHTDPACNVFIDGRSIITSRNKARTRLGVCPQATALESVLTVREHLEMYARCKGLSGEDLDRNVECIMAATQLLPHSHKYANKLSGGNQRKLSLAIALLGSPAVVLIDEFSTGVDPSTKRDLWDTLRRVSMGKAVLLTTHAMEEVTALADRIGIISQRLLAIGTIEDLVSRYPLYEVHFSSSTPGEEARMREVMRDFPSNWRASDDLTARYEVELEPGQSLADIFEILHENLGSAGVEACTVERISLESVFLRITQQHLDNKNRRGPYVLDDGKRFFCF</sequence>
<feature type="compositionally biased region" description="Polar residues" evidence="5">
    <location>
        <begin position="865"/>
        <end position="879"/>
    </location>
</feature>
<feature type="transmembrane region" description="Helical" evidence="6">
    <location>
        <begin position="1259"/>
        <end position="1287"/>
    </location>
</feature>
<evidence type="ECO:0000256" key="1">
    <source>
        <dbReference type="ARBA" id="ARBA00022448"/>
    </source>
</evidence>
<feature type="transmembrane region" description="Helical" evidence="6">
    <location>
        <begin position="23"/>
        <end position="42"/>
    </location>
</feature>
<dbReference type="InterPro" id="IPR003593">
    <property type="entry name" value="AAA+_ATPase"/>
</dbReference>
<organism evidence="8 9">
    <name type="scientific">Rhizoctonia solani</name>
    <dbReference type="NCBI Taxonomy" id="456999"/>
    <lineage>
        <taxon>Eukaryota</taxon>
        <taxon>Fungi</taxon>
        <taxon>Dikarya</taxon>
        <taxon>Basidiomycota</taxon>
        <taxon>Agaricomycotina</taxon>
        <taxon>Agaricomycetes</taxon>
        <taxon>Cantharellales</taxon>
        <taxon>Ceratobasidiaceae</taxon>
        <taxon>Rhizoctonia</taxon>
    </lineage>
</organism>
<dbReference type="CDD" id="cd03263">
    <property type="entry name" value="ABC_subfamily_A"/>
    <property type="match status" value="2"/>
</dbReference>
<dbReference type="Gene3D" id="3.40.50.300">
    <property type="entry name" value="P-loop containing nucleotide triphosphate hydrolases"/>
    <property type="match status" value="2"/>
</dbReference>
<comment type="caution">
    <text evidence="8">The sequence shown here is derived from an EMBL/GenBank/DDBJ whole genome shotgun (WGS) entry which is preliminary data.</text>
</comment>
<evidence type="ECO:0000256" key="6">
    <source>
        <dbReference type="SAM" id="Phobius"/>
    </source>
</evidence>
<keyword evidence="2" id="KW-0677">Repeat</keyword>
<dbReference type="GO" id="GO:0005524">
    <property type="term" value="F:ATP binding"/>
    <property type="evidence" value="ECO:0007669"/>
    <property type="project" value="UniProtKB-KW"/>
</dbReference>
<dbReference type="GO" id="GO:0005319">
    <property type="term" value="F:lipid transporter activity"/>
    <property type="evidence" value="ECO:0007669"/>
    <property type="project" value="TreeGrafter"/>
</dbReference>
<dbReference type="GO" id="GO:0140359">
    <property type="term" value="F:ABC-type transporter activity"/>
    <property type="evidence" value="ECO:0007669"/>
    <property type="project" value="InterPro"/>
</dbReference>
<keyword evidence="8" id="KW-0378">Hydrolase</keyword>
<feature type="region of interest" description="Disordered" evidence="5">
    <location>
        <begin position="865"/>
        <end position="901"/>
    </location>
</feature>
<dbReference type="PROSITE" id="PS50893">
    <property type="entry name" value="ABC_TRANSPORTER_2"/>
    <property type="match status" value="2"/>
</dbReference>
<protein>
    <submittedName>
        <fullName evidence="8">P-loop containing nucleoside triphosphate hydrolase protein</fullName>
    </submittedName>
</protein>
<feature type="transmembrane region" description="Helical" evidence="6">
    <location>
        <begin position="332"/>
        <end position="361"/>
    </location>
</feature>
<feature type="domain" description="ABC transporter" evidence="7">
    <location>
        <begin position="490"/>
        <end position="722"/>
    </location>
</feature>
<dbReference type="Proteomes" id="UP000650582">
    <property type="component" value="Unassembled WGS sequence"/>
</dbReference>